<dbReference type="GO" id="GO:0008840">
    <property type="term" value="F:4-hydroxy-tetrahydrodipicolinate synthase activity"/>
    <property type="evidence" value="ECO:0007669"/>
    <property type="project" value="UniProtKB-UniRule"/>
</dbReference>
<dbReference type="Proteomes" id="UP000182517">
    <property type="component" value="Chromosome"/>
</dbReference>
<keyword evidence="5 12" id="KW-0963">Cytoplasm</keyword>
<evidence type="ECO:0000256" key="13">
    <source>
        <dbReference type="PIRNR" id="PIRNR001365"/>
    </source>
</evidence>
<dbReference type="InterPro" id="IPR002220">
    <property type="entry name" value="DapA-like"/>
</dbReference>
<dbReference type="Pfam" id="PF00701">
    <property type="entry name" value="DHDPS"/>
    <property type="match status" value="1"/>
</dbReference>
<keyword evidence="8 12" id="KW-0457">Lysine biosynthesis</keyword>
<comment type="pathway">
    <text evidence="2 12">Amino-acid biosynthesis; L-lysine biosynthesis via DAP pathway; (S)-tetrahydrodipicolinate from L-aspartate: step 3/4.</text>
</comment>
<dbReference type="KEGG" id="pef:A7E78_13765"/>
<comment type="subunit">
    <text evidence="12">Homotetramer; dimer of dimers.</text>
</comment>
<dbReference type="RefSeq" id="WP_072284824.1">
    <property type="nucleotide sequence ID" value="NZ_CP015519.1"/>
</dbReference>
<evidence type="ECO:0000256" key="9">
    <source>
        <dbReference type="ARBA" id="ARBA00023239"/>
    </source>
</evidence>
<dbReference type="PRINTS" id="PR00146">
    <property type="entry name" value="DHPICSNTHASE"/>
</dbReference>
<gene>
    <name evidence="12" type="primary">dapA</name>
    <name evidence="16" type="ORF">A7E78_13765</name>
</gene>
<comment type="caution">
    <text evidence="12">Was originally thought to be a dihydrodipicolinate synthase (DHDPS), catalyzing the condensation of (S)-aspartate-beta-semialdehyde [(S)-ASA] and pyruvate to dihydrodipicolinate (DHDP). However, it was shown in E.coli that the product of the enzymatic reaction is not dihydrodipicolinate but in fact (4S)-4-hydroxy-2,3,4,5-tetrahydro-(2S)-dipicolinic acid (HTPA), and that the consecutive dehydration reaction leading to DHDP is not spontaneous but catalyzed by DapB.</text>
</comment>
<organism evidence="16 17">
    <name type="scientific">Syntrophotalea acetylenivorans</name>
    <dbReference type="NCBI Taxonomy" id="1842532"/>
    <lineage>
        <taxon>Bacteria</taxon>
        <taxon>Pseudomonadati</taxon>
        <taxon>Thermodesulfobacteriota</taxon>
        <taxon>Desulfuromonadia</taxon>
        <taxon>Desulfuromonadales</taxon>
        <taxon>Syntrophotaleaceae</taxon>
        <taxon>Syntrophotalea</taxon>
    </lineage>
</organism>
<evidence type="ECO:0000256" key="4">
    <source>
        <dbReference type="ARBA" id="ARBA00012086"/>
    </source>
</evidence>
<feature type="active site" description="Proton donor/acceptor" evidence="12 14">
    <location>
        <position position="133"/>
    </location>
</feature>
<evidence type="ECO:0000256" key="11">
    <source>
        <dbReference type="ARBA" id="ARBA00047836"/>
    </source>
</evidence>
<evidence type="ECO:0000256" key="5">
    <source>
        <dbReference type="ARBA" id="ARBA00022490"/>
    </source>
</evidence>
<comment type="subcellular location">
    <subcellularLocation>
        <location evidence="12">Cytoplasm</location>
    </subcellularLocation>
</comment>
<proteinExistence type="inferred from homology"/>
<dbReference type="PANTHER" id="PTHR12128:SF66">
    <property type="entry name" value="4-HYDROXY-2-OXOGLUTARATE ALDOLASE, MITOCHONDRIAL"/>
    <property type="match status" value="1"/>
</dbReference>
<dbReference type="PIRSF" id="PIRSF001365">
    <property type="entry name" value="DHDPS"/>
    <property type="match status" value="1"/>
</dbReference>
<evidence type="ECO:0000256" key="8">
    <source>
        <dbReference type="ARBA" id="ARBA00023154"/>
    </source>
</evidence>
<evidence type="ECO:0000313" key="16">
    <source>
        <dbReference type="EMBL" id="APG28799.1"/>
    </source>
</evidence>
<keyword evidence="10 12" id="KW-0704">Schiff base</keyword>
<dbReference type="InterPro" id="IPR020625">
    <property type="entry name" value="Schiff_base-form_aldolases_AS"/>
</dbReference>
<dbReference type="PANTHER" id="PTHR12128">
    <property type="entry name" value="DIHYDRODIPICOLINATE SYNTHASE"/>
    <property type="match status" value="1"/>
</dbReference>
<protein>
    <recommendedName>
        <fullName evidence="4 12">4-hydroxy-tetrahydrodipicolinate synthase</fullName>
        <shortName evidence="12">HTPA synthase</shortName>
        <ecNumber evidence="4 12">4.3.3.7</ecNumber>
    </recommendedName>
</protein>
<feature type="site" description="Part of a proton relay during catalysis" evidence="12">
    <location>
        <position position="107"/>
    </location>
</feature>
<evidence type="ECO:0000256" key="2">
    <source>
        <dbReference type="ARBA" id="ARBA00005120"/>
    </source>
</evidence>
<dbReference type="CDD" id="cd00950">
    <property type="entry name" value="DHDPS"/>
    <property type="match status" value="1"/>
</dbReference>
<comment type="catalytic activity">
    <reaction evidence="11 12">
        <text>L-aspartate 4-semialdehyde + pyruvate = (2S,4S)-4-hydroxy-2,3,4,5-tetrahydrodipicolinate + H2O + H(+)</text>
        <dbReference type="Rhea" id="RHEA:34171"/>
        <dbReference type="ChEBI" id="CHEBI:15361"/>
        <dbReference type="ChEBI" id="CHEBI:15377"/>
        <dbReference type="ChEBI" id="CHEBI:15378"/>
        <dbReference type="ChEBI" id="CHEBI:67139"/>
        <dbReference type="ChEBI" id="CHEBI:537519"/>
        <dbReference type="EC" id="4.3.3.7"/>
    </reaction>
</comment>
<evidence type="ECO:0000256" key="7">
    <source>
        <dbReference type="ARBA" id="ARBA00022915"/>
    </source>
</evidence>
<dbReference type="SUPFAM" id="SSF51569">
    <property type="entry name" value="Aldolase"/>
    <property type="match status" value="1"/>
</dbReference>
<dbReference type="HAMAP" id="MF_00418">
    <property type="entry name" value="DapA"/>
    <property type="match status" value="1"/>
</dbReference>
<evidence type="ECO:0000313" key="17">
    <source>
        <dbReference type="Proteomes" id="UP000182517"/>
    </source>
</evidence>
<dbReference type="NCBIfam" id="TIGR00674">
    <property type="entry name" value="dapA"/>
    <property type="match status" value="1"/>
</dbReference>
<dbReference type="AlphaFoldDB" id="A0A1L3GS97"/>
<feature type="binding site" evidence="12 15">
    <location>
        <position position="203"/>
    </location>
    <ligand>
        <name>pyruvate</name>
        <dbReference type="ChEBI" id="CHEBI:15361"/>
    </ligand>
</feature>
<keyword evidence="17" id="KW-1185">Reference proteome</keyword>
<dbReference type="PROSITE" id="PS00666">
    <property type="entry name" value="DHDPS_2"/>
    <property type="match status" value="1"/>
</dbReference>
<dbReference type="UniPathway" id="UPA00034">
    <property type="reaction ID" value="UER00017"/>
</dbReference>
<name>A0A1L3GS97_9BACT</name>
<dbReference type="InterPro" id="IPR013785">
    <property type="entry name" value="Aldolase_TIM"/>
</dbReference>
<comment type="function">
    <text evidence="1 12">Catalyzes the condensation of (S)-aspartate-beta-semialdehyde [(S)-ASA] and pyruvate to 4-hydroxy-tetrahydrodipicolinate (HTPA).</text>
</comment>
<dbReference type="Gene3D" id="3.20.20.70">
    <property type="entry name" value="Aldolase class I"/>
    <property type="match status" value="1"/>
</dbReference>
<dbReference type="InterPro" id="IPR005263">
    <property type="entry name" value="DapA"/>
</dbReference>
<feature type="site" description="Part of a proton relay during catalysis" evidence="12">
    <location>
        <position position="44"/>
    </location>
</feature>
<dbReference type="STRING" id="1842532.A7E78_13765"/>
<dbReference type="OrthoDB" id="9782828at2"/>
<dbReference type="GO" id="GO:0009089">
    <property type="term" value="P:lysine biosynthetic process via diaminopimelate"/>
    <property type="evidence" value="ECO:0007669"/>
    <property type="project" value="UniProtKB-UniRule"/>
</dbReference>
<evidence type="ECO:0000256" key="1">
    <source>
        <dbReference type="ARBA" id="ARBA00003294"/>
    </source>
</evidence>
<dbReference type="EC" id="4.3.3.7" evidence="4 12"/>
<sequence length="292" mass="31246">MFRGSIVAIVTPFDSEGRFDEEAFRQLVEFQIENGTDGIVPCGSTGEAATLDHQGHMEVIRACVEQVNKRVPILAGTGSNSTSEAIELTKAAKEAGADGALLITPYYNKPSQEGLYQHFKTVAEQVAIPQMLYNVPGRTGINLTVETTVRLAEISNVIGLKDASGGVNQAGEILACTGEDFAILSGDDSLTLPFMSVGAKGVISVTANIMPAAVKALVAAIEEGRWEDARQQHFKLLDIHNIMFIESNPTPAKAALELMGRCKAGVRLPLVTMQPQSIEQLKTVMARHGLIA</sequence>
<keyword evidence="9 12" id="KW-0456">Lyase</keyword>
<dbReference type="SMART" id="SM01130">
    <property type="entry name" value="DHDPS"/>
    <property type="match status" value="1"/>
</dbReference>
<dbReference type="EMBL" id="CP015519">
    <property type="protein sequence ID" value="APG28799.1"/>
    <property type="molecule type" value="Genomic_DNA"/>
</dbReference>
<keyword evidence="6 12" id="KW-0028">Amino-acid biosynthesis</keyword>
<evidence type="ECO:0000256" key="3">
    <source>
        <dbReference type="ARBA" id="ARBA00007592"/>
    </source>
</evidence>
<comment type="similarity">
    <text evidence="3 12 13">Belongs to the DapA family.</text>
</comment>
<keyword evidence="7 12" id="KW-0220">Diaminopimelate biosynthesis</keyword>
<reference evidence="16 17" key="1">
    <citation type="journal article" date="2017" name="Genome Announc.">
        <title>Complete Genome Sequences of Two Acetylene-Fermenting Pelobacter acetylenicus Strains.</title>
        <authorList>
            <person name="Sutton J.M."/>
            <person name="Baesman S.M."/>
            <person name="Fierst J.L."/>
            <person name="Poret-Peterson A.T."/>
            <person name="Oremland R.S."/>
            <person name="Dunlap D.S."/>
            <person name="Akob D.M."/>
        </authorList>
    </citation>
    <scope>NUCLEOTIDE SEQUENCE [LARGE SCALE GENOMIC DNA]</scope>
    <source>
        <strain evidence="16 17">SFB93</strain>
    </source>
</reference>
<feature type="active site" description="Schiff-base intermediate with substrate" evidence="12 14">
    <location>
        <position position="161"/>
    </location>
</feature>
<accession>A0A1L3GS97</accession>
<dbReference type="GO" id="GO:0005829">
    <property type="term" value="C:cytosol"/>
    <property type="evidence" value="ECO:0007669"/>
    <property type="project" value="TreeGrafter"/>
</dbReference>
<evidence type="ECO:0000256" key="12">
    <source>
        <dbReference type="HAMAP-Rule" id="MF_00418"/>
    </source>
</evidence>
<feature type="binding site" evidence="12 15">
    <location>
        <position position="45"/>
    </location>
    <ligand>
        <name>pyruvate</name>
        <dbReference type="ChEBI" id="CHEBI:15361"/>
    </ligand>
</feature>
<evidence type="ECO:0000256" key="14">
    <source>
        <dbReference type="PIRSR" id="PIRSR001365-1"/>
    </source>
</evidence>
<evidence type="ECO:0000256" key="15">
    <source>
        <dbReference type="PIRSR" id="PIRSR001365-2"/>
    </source>
</evidence>
<dbReference type="GO" id="GO:0019877">
    <property type="term" value="P:diaminopimelate biosynthetic process"/>
    <property type="evidence" value="ECO:0007669"/>
    <property type="project" value="UniProtKB-UniRule"/>
</dbReference>
<evidence type="ECO:0000256" key="6">
    <source>
        <dbReference type="ARBA" id="ARBA00022605"/>
    </source>
</evidence>
<evidence type="ECO:0000256" key="10">
    <source>
        <dbReference type="ARBA" id="ARBA00023270"/>
    </source>
</evidence>